<dbReference type="AlphaFoldDB" id="A0AAW2IG76"/>
<keyword evidence="2" id="KW-0732">Signal</keyword>
<feature type="chain" id="PRO_5043419072" description="DUF4789 domain-containing protein" evidence="2">
    <location>
        <begin position="17"/>
        <end position="296"/>
    </location>
</feature>
<sequence length="296" mass="34001">MKFFVFFALASVGCLAGQPKSREEISREECFAQEKLYHKPTNKCYTLLSKGPCQKGQWFVLERPKERDSHVRIEGKCVKEKCKDGEYYWSETKSCIRSVDQPKVCDPMTEQLRNNVFGDGECACTTEPPRARLYNDKDNPCHTLYTQGPCRAGQVLGFADAATDEPSCIPDPCYQESRHMKRMNALARDAVLAPWKNNTCFELGTRGPCSSGLTFKVHSWSLRPSCVRLTNAIFDLQNDCYQDENGSCQTEINARGDKYKRGIIRVLRATRRRRDSARSKSPRKTEPARDRWIWRK</sequence>
<feature type="region of interest" description="Disordered" evidence="1">
    <location>
        <begin position="271"/>
        <end position="296"/>
    </location>
</feature>
<evidence type="ECO:0000256" key="2">
    <source>
        <dbReference type="SAM" id="SignalP"/>
    </source>
</evidence>
<feature type="domain" description="DUF4789" evidence="3">
    <location>
        <begin position="30"/>
        <end position="100"/>
    </location>
</feature>
<comment type="caution">
    <text evidence="4">The sequence shown here is derived from an EMBL/GenBank/DDBJ whole genome shotgun (WGS) entry which is preliminary data.</text>
</comment>
<dbReference type="PANTHER" id="PTHR21177">
    <property type="entry name" value="IP06524P-RELATED"/>
    <property type="match status" value="1"/>
</dbReference>
<dbReference type="PANTHER" id="PTHR21177:SF7">
    <property type="entry name" value="GH11627P"/>
    <property type="match status" value="1"/>
</dbReference>
<dbReference type="EMBL" id="JARGDH010000001">
    <property type="protein sequence ID" value="KAL0280813.1"/>
    <property type="molecule type" value="Genomic_DNA"/>
</dbReference>
<feature type="signal peptide" evidence="2">
    <location>
        <begin position="1"/>
        <end position="16"/>
    </location>
</feature>
<gene>
    <name evidence="4" type="ORF">PYX00_001996</name>
</gene>
<proteinExistence type="predicted"/>
<evidence type="ECO:0000313" key="4">
    <source>
        <dbReference type="EMBL" id="KAL0280813.1"/>
    </source>
</evidence>
<protein>
    <recommendedName>
        <fullName evidence="3">DUF4789 domain-containing protein</fullName>
    </recommendedName>
</protein>
<evidence type="ECO:0000256" key="1">
    <source>
        <dbReference type="SAM" id="MobiDB-lite"/>
    </source>
</evidence>
<evidence type="ECO:0000259" key="3">
    <source>
        <dbReference type="Pfam" id="PF16033"/>
    </source>
</evidence>
<dbReference type="Pfam" id="PF16033">
    <property type="entry name" value="DUF4789"/>
    <property type="match status" value="2"/>
</dbReference>
<dbReference type="InterPro" id="IPR031993">
    <property type="entry name" value="DUF4789"/>
</dbReference>
<reference evidence="4" key="1">
    <citation type="journal article" date="2024" name="Gigascience">
        <title>Chromosome-level genome of the poultry shaft louse Menopon gallinae provides insight into the host-switching and adaptive evolution of parasitic lice.</title>
        <authorList>
            <person name="Xu Y."/>
            <person name="Ma L."/>
            <person name="Liu S."/>
            <person name="Liang Y."/>
            <person name="Liu Q."/>
            <person name="He Z."/>
            <person name="Tian L."/>
            <person name="Duan Y."/>
            <person name="Cai W."/>
            <person name="Li H."/>
            <person name="Song F."/>
        </authorList>
    </citation>
    <scope>NUCLEOTIDE SEQUENCE</scope>
    <source>
        <strain evidence="4">Cailab_2023a</strain>
    </source>
</reference>
<accession>A0AAW2IG76</accession>
<feature type="domain" description="DUF4789" evidence="3">
    <location>
        <begin position="105"/>
        <end position="209"/>
    </location>
</feature>
<name>A0AAW2IG76_9NEOP</name>
<feature type="compositionally biased region" description="Basic and acidic residues" evidence="1">
    <location>
        <begin position="283"/>
        <end position="296"/>
    </location>
</feature>
<organism evidence="4">
    <name type="scientific">Menopon gallinae</name>
    <name type="common">poultry shaft louse</name>
    <dbReference type="NCBI Taxonomy" id="328185"/>
    <lineage>
        <taxon>Eukaryota</taxon>
        <taxon>Metazoa</taxon>
        <taxon>Ecdysozoa</taxon>
        <taxon>Arthropoda</taxon>
        <taxon>Hexapoda</taxon>
        <taxon>Insecta</taxon>
        <taxon>Pterygota</taxon>
        <taxon>Neoptera</taxon>
        <taxon>Paraneoptera</taxon>
        <taxon>Psocodea</taxon>
        <taxon>Troctomorpha</taxon>
        <taxon>Phthiraptera</taxon>
        <taxon>Amblycera</taxon>
        <taxon>Menoponidae</taxon>
        <taxon>Menopon</taxon>
    </lineage>
</organism>